<reference evidence="3" key="1">
    <citation type="journal article" date="2019" name="Int. J. Syst. Evol. Microbiol.">
        <title>The Global Catalogue of Microorganisms (GCM) 10K type strain sequencing project: providing services to taxonomists for standard genome sequencing and annotation.</title>
        <authorList>
            <consortium name="The Broad Institute Genomics Platform"/>
            <consortium name="The Broad Institute Genome Sequencing Center for Infectious Disease"/>
            <person name="Wu L."/>
            <person name="Ma J."/>
        </authorList>
    </citation>
    <scope>NUCLEOTIDE SEQUENCE [LARGE SCALE GENOMIC DNA]</scope>
    <source>
        <strain evidence="3">JCM 3369</strain>
    </source>
</reference>
<keyword evidence="3" id="KW-1185">Reference proteome</keyword>
<accession>A0ABW2CU48</accession>
<proteinExistence type="predicted"/>
<sequence>MTPPPVPGPAPEPALRSAAAPARRGPRYEHGLVIGAFHPPRAGHHLLIDTAAAACARVTVTVTASAGEAAPLALRVARLREAHPQPHIAIVPVADDAEADRLPDGAEAAGAADGAADGGGADGAWRADVAAFRAGLALRSVLGVRVPHVDAVFTFEPYGAELARRFSAAHVPVPPPG</sequence>
<feature type="compositionally biased region" description="Low complexity" evidence="1">
    <location>
        <begin position="13"/>
        <end position="22"/>
    </location>
</feature>
<dbReference type="Proteomes" id="UP001596380">
    <property type="component" value="Unassembled WGS sequence"/>
</dbReference>
<dbReference type="InterPro" id="IPR014729">
    <property type="entry name" value="Rossmann-like_a/b/a_fold"/>
</dbReference>
<protein>
    <recommendedName>
        <fullName evidence="4">Cytidyltransferase-like domain-containing protein</fullName>
    </recommendedName>
</protein>
<comment type="caution">
    <text evidence="2">The sequence shown here is derived from an EMBL/GenBank/DDBJ whole genome shotgun (WGS) entry which is preliminary data.</text>
</comment>
<name>A0ABW2CU48_9ACTN</name>
<evidence type="ECO:0000313" key="3">
    <source>
        <dbReference type="Proteomes" id="UP001596380"/>
    </source>
</evidence>
<dbReference type="Gene3D" id="3.40.50.620">
    <property type="entry name" value="HUPs"/>
    <property type="match status" value="1"/>
</dbReference>
<feature type="region of interest" description="Disordered" evidence="1">
    <location>
        <begin position="1"/>
        <end position="22"/>
    </location>
</feature>
<dbReference type="EMBL" id="JBHSXS010000033">
    <property type="protein sequence ID" value="MFC6885027.1"/>
    <property type="molecule type" value="Genomic_DNA"/>
</dbReference>
<evidence type="ECO:0008006" key="4">
    <source>
        <dbReference type="Google" id="ProtNLM"/>
    </source>
</evidence>
<evidence type="ECO:0000256" key="1">
    <source>
        <dbReference type="SAM" id="MobiDB-lite"/>
    </source>
</evidence>
<organism evidence="2 3">
    <name type="scientific">Actinomadura yumaensis</name>
    <dbReference type="NCBI Taxonomy" id="111807"/>
    <lineage>
        <taxon>Bacteria</taxon>
        <taxon>Bacillati</taxon>
        <taxon>Actinomycetota</taxon>
        <taxon>Actinomycetes</taxon>
        <taxon>Streptosporangiales</taxon>
        <taxon>Thermomonosporaceae</taxon>
        <taxon>Actinomadura</taxon>
    </lineage>
</organism>
<dbReference type="SUPFAM" id="SSF52374">
    <property type="entry name" value="Nucleotidylyl transferase"/>
    <property type="match status" value="1"/>
</dbReference>
<evidence type="ECO:0000313" key="2">
    <source>
        <dbReference type="EMBL" id="MFC6885027.1"/>
    </source>
</evidence>
<feature type="compositionally biased region" description="Pro residues" evidence="1">
    <location>
        <begin position="1"/>
        <end position="12"/>
    </location>
</feature>
<gene>
    <name evidence="2" type="ORF">ACFQKB_35100</name>
</gene>
<dbReference type="RefSeq" id="WP_160823413.1">
    <property type="nucleotide sequence ID" value="NZ_JBHSXS010000033.1"/>
</dbReference>